<evidence type="ECO:0000256" key="1">
    <source>
        <dbReference type="ARBA" id="ARBA00004370"/>
    </source>
</evidence>
<evidence type="ECO:0000256" key="5">
    <source>
        <dbReference type="SAM" id="Phobius"/>
    </source>
</evidence>
<reference evidence="6" key="1">
    <citation type="submission" date="2021-02" db="EMBL/GenBank/DDBJ databases">
        <authorList>
            <person name="Nowell W R."/>
        </authorList>
    </citation>
    <scope>NUCLEOTIDE SEQUENCE</scope>
</reference>
<evidence type="ECO:0000256" key="2">
    <source>
        <dbReference type="ARBA" id="ARBA00022692"/>
    </source>
</evidence>
<evidence type="ECO:0000313" key="6">
    <source>
        <dbReference type="EMBL" id="CAF0946500.1"/>
    </source>
</evidence>
<dbReference type="Pfam" id="PF01124">
    <property type="entry name" value="MAPEG"/>
    <property type="match status" value="1"/>
</dbReference>
<evidence type="ECO:0000313" key="8">
    <source>
        <dbReference type="Proteomes" id="UP000663828"/>
    </source>
</evidence>
<keyword evidence="4 5" id="KW-0472">Membrane</keyword>
<feature type="transmembrane region" description="Helical" evidence="5">
    <location>
        <begin position="96"/>
        <end position="114"/>
    </location>
</feature>
<feature type="transmembrane region" description="Helical" evidence="5">
    <location>
        <begin position="126"/>
        <end position="149"/>
    </location>
</feature>
<accession>A0A814CX10</accession>
<dbReference type="Proteomes" id="UP000663828">
    <property type="component" value="Unassembled WGS sequence"/>
</dbReference>
<dbReference type="AlphaFoldDB" id="A0A814CX10"/>
<dbReference type="OrthoDB" id="4456959at2759"/>
<keyword evidence="2 5" id="KW-0812">Transmembrane</keyword>
<dbReference type="SUPFAM" id="SSF161084">
    <property type="entry name" value="MAPEG domain-like"/>
    <property type="match status" value="1"/>
</dbReference>
<feature type="transmembrane region" description="Helical" evidence="5">
    <location>
        <begin position="12"/>
        <end position="34"/>
    </location>
</feature>
<dbReference type="EMBL" id="CAJNOJ010000045">
    <property type="protein sequence ID" value="CAF0946500.1"/>
    <property type="molecule type" value="Genomic_DNA"/>
</dbReference>
<evidence type="ECO:0000313" key="9">
    <source>
        <dbReference type="Proteomes" id="UP000663852"/>
    </source>
</evidence>
<proteinExistence type="predicted"/>
<dbReference type="InterPro" id="IPR001129">
    <property type="entry name" value="Membr-assoc_MAPEG"/>
</dbReference>
<dbReference type="Gene3D" id="1.20.120.550">
    <property type="entry name" value="Membrane associated eicosanoid/glutathione metabolism-like domain"/>
    <property type="match status" value="1"/>
</dbReference>
<gene>
    <name evidence="6" type="ORF">EDS130_LOCUS12104</name>
    <name evidence="7" type="ORF">XAT740_LOCUS43271</name>
</gene>
<keyword evidence="3 5" id="KW-1133">Transmembrane helix</keyword>
<dbReference type="EMBL" id="CAJNOR010005305">
    <property type="protein sequence ID" value="CAF1556233.1"/>
    <property type="molecule type" value="Genomic_DNA"/>
</dbReference>
<organism evidence="6 9">
    <name type="scientific">Adineta ricciae</name>
    <name type="common">Rotifer</name>
    <dbReference type="NCBI Taxonomy" id="249248"/>
    <lineage>
        <taxon>Eukaryota</taxon>
        <taxon>Metazoa</taxon>
        <taxon>Spiralia</taxon>
        <taxon>Gnathifera</taxon>
        <taxon>Rotifera</taxon>
        <taxon>Eurotatoria</taxon>
        <taxon>Bdelloidea</taxon>
        <taxon>Adinetida</taxon>
        <taxon>Adinetidae</taxon>
        <taxon>Adineta</taxon>
    </lineage>
</organism>
<dbReference type="InterPro" id="IPR023352">
    <property type="entry name" value="MAPEG-like_dom_sf"/>
</dbReference>
<dbReference type="GO" id="GO:0016020">
    <property type="term" value="C:membrane"/>
    <property type="evidence" value="ECO:0007669"/>
    <property type="project" value="UniProtKB-SubCell"/>
</dbReference>
<keyword evidence="8" id="KW-1185">Reference proteome</keyword>
<comment type="subcellular location">
    <subcellularLocation>
        <location evidence="1">Membrane</location>
    </subcellularLocation>
</comment>
<evidence type="ECO:0000256" key="3">
    <source>
        <dbReference type="ARBA" id="ARBA00022989"/>
    </source>
</evidence>
<name>A0A814CX10_ADIRI</name>
<sequence length="151" mass="17708">MARYDAHNHAQLAIFGPFFATMLLTVVVWVYMYIRRTHFILTTKINPQSLVGFGELQRISPPAVNNPSDNLKNLFEIPVLFYALTLYLFVTGQVDQTYVIAAWIFTVFRVLHSIMQCSMNIIIIRFYLYLFSCIPLFFMLFRAMLTYYFSS</sequence>
<comment type="caution">
    <text evidence="6">The sequence shown here is derived from an EMBL/GenBank/DDBJ whole genome shotgun (WGS) entry which is preliminary data.</text>
</comment>
<dbReference type="Proteomes" id="UP000663852">
    <property type="component" value="Unassembled WGS sequence"/>
</dbReference>
<evidence type="ECO:0008006" key="10">
    <source>
        <dbReference type="Google" id="ProtNLM"/>
    </source>
</evidence>
<protein>
    <recommendedName>
        <fullName evidence="10">MAPEG family protein</fullName>
    </recommendedName>
</protein>
<evidence type="ECO:0000313" key="7">
    <source>
        <dbReference type="EMBL" id="CAF1556233.1"/>
    </source>
</evidence>
<evidence type="ECO:0000256" key="4">
    <source>
        <dbReference type="ARBA" id="ARBA00023136"/>
    </source>
</evidence>